<gene>
    <name evidence="1" type="ORF">G9444_0475</name>
</gene>
<sequence length="35" mass="3640">MVRIQPGNVAIVAGATNRLNAANFVFPCALGVLNK</sequence>
<dbReference type="Proteomes" id="UP000502345">
    <property type="component" value="Chromosome"/>
</dbReference>
<accession>A0A6G9CLM7</accession>
<proteinExistence type="predicted"/>
<organism evidence="1 2">
    <name type="scientific">Rhodococcus erythropolis</name>
    <name type="common">Arthrobacter picolinophilus</name>
    <dbReference type="NCBI Taxonomy" id="1833"/>
    <lineage>
        <taxon>Bacteria</taxon>
        <taxon>Bacillati</taxon>
        <taxon>Actinomycetota</taxon>
        <taxon>Actinomycetes</taxon>
        <taxon>Mycobacteriales</taxon>
        <taxon>Nocardiaceae</taxon>
        <taxon>Rhodococcus</taxon>
        <taxon>Rhodococcus erythropolis group</taxon>
    </lineage>
</organism>
<reference evidence="1 2" key="1">
    <citation type="submission" date="2020-03" db="EMBL/GenBank/DDBJ databases">
        <title>Screen low temperature-resistant strains for efficient degradation of petroleum hydrocarbons under the low temperature.</title>
        <authorList>
            <person name="Wang Y."/>
            <person name="Chen J."/>
        </authorList>
    </citation>
    <scope>NUCLEOTIDE SEQUENCE [LARGE SCALE GENOMIC DNA]</scope>
    <source>
        <strain evidence="1 2">KB1</strain>
    </source>
</reference>
<evidence type="ECO:0000313" key="1">
    <source>
        <dbReference type="EMBL" id="QIP37720.1"/>
    </source>
</evidence>
<protein>
    <submittedName>
        <fullName evidence="1">Uncharacterized protein</fullName>
    </submittedName>
</protein>
<dbReference type="EMBL" id="CP050124">
    <property type="protein sequence ID" value="QIP37720.1"/>
    <property type="molecule type" value="Genomic_DNA"/>
</dbReference>
<dbReference type="AlphaFoldDB" id="A0A6G9CLM7"/>
<evidence type="ECO:0000313" key="2">
    <source>
        <dbReference type="Proteomes" id="UP000502345"/>
    </source>
</evidence>
<name>A0A6G9CLM7_RHOER</name>